<evidence type="ECO:0000313" key="1">
    <source>
        <dbReference type="EMBL" id="EYC32292.1"/>
    </source>
</evidence>
<reference evidence="2" key="1">
    <citation type="journal article" date="2015" name="Nat. Genet.">
        <title>The genome and transcriptome of the zoonotic hookworm Ancylostoma ceylanicum identify infection-specific gene families.</title>
        <authorList>
            <person name="Schwarz E.M."/>
            <person name="Hu Y."/>
            <person name="Antoshechkin I."/>
            <person name="Miller M.M."/>
            <person name="Sternberg P.W."/>
            <person name="Aroian R.V."/>
        </authorList>
    </citation>
    <scope>NUCLEOTIDE SEQUENCE</scope>
    <source>
        <strain evidence="2">HY135</strain>
    </source>
</reference>
<protein>
    <submittedName>
        <fullName evidence="1">Uncharacterized protein</fullName>
    </submittedName>
</protein>
<dbReference type="Proteomes" id="UP000024635">
    <property type="component" value="Unassembled WGS sequence"/>
</dbReference>
<sequence length="75" mass="8674">MKWLPRKPVMATVIDYPIDYRKSGCAESQSWFPNLVFLGYAFMNPSPTFSRFLLLYVVYDSGATVYDSVSLRLPR</sequence>
<dbReference type="EMBL" id="JARK01001339">
    <property type="protein sequence ID" value="EYC32292.1"/>
    <property type="molecule type" value="Genomic_DNA"/>
</dbReference>
<evidence type="ECO:0000313" key="2">
    <source>
        <dbReference type="Proteomes" id="UP000024635"/>
    </source>
</evidence>
<dbReference type="AlphaFoldDB" id="A0A016VZ20"/>
<accession>A0A016VZ20</accession>
<proteinExistence type="predicted"/>
<gene>
    <name evidence="1" type="primary">Acey_s0003.g1501</name>
    <name evidence="1" type="ORF">Y032_0003g1501</name>
</gene>
<organism evidence="1 2">
    <name type="scientific">Ancylostoma ceylanicum</name>
    <dbReference type="NCBI Taxonomy" id="53326"/>
    <lineage>
        <taxon>Eukaryota</taxon>
        <taxon>Metazoa</taxon>
        <taxon>Ecdysozoa</taxon>
        <taxon>Nematoda</taxon>
        <taxon>Chromadorea</taxon>
        <taxon>Rhabditida</taxon>
        <taxon>Rhabditina</taxon>
        <taxon>Rhabditomorpha</taxon>
        <taxon>Strongyloidea</taxon>
        <taxon>Ancylostomatidae</taxon>
        <taxon>Ancylostomatinae</taxon>
        <taxon>Ancylostoma</taxon>
    </lineage>
</organism>
<comment type="caution">
    <text evidence="1">The sequence shown here is derived from an EMBL/GenBank/DDBJ whole genome shotgun (WGS) entry which is preliminary data.</text>
</comment>
<name>A0A016VZ20_9BILA</name>
<keyword evidence="2" id="KW-1185">Reference proteome</keyword>